<dbReference type="PANTHER" id="PTHR21071:SF4">
    <property type="entry name" value="UDP-N-ACETYLENOLPYRUVOYLGLUCOSAMINE REDUCTASE"/>
    <property type="match status" value="1"/>
</dbReference>
<evidence type="ECO:0000256" key="3">
    <source>
        <dbReference type="ARBA" id="ARBA00004496"/>
    </source>
</evidence>
<comment type="cofactor">
    <cofactor evidence="1 16">
        <name>FAD</name>
        <dbReference type="ChEBI" id="CHEBI:57692"/>
    </cofactor>
</comment>
<reference evidence="18 19" key="1">
    <citation type="submission" date="2020-08" db="EMBL/GenBank/DDBJ databases">
        <title>Genome public.</title>
        <authorList>
            <person name="Liu C."/>
            <person name="Sun Q."/>
        </authorList>
    </citation>
    <scope>NUCLEOTIDE SEQUENCE [LARGE SCALE GENOMIC DNA]</scope>
    <source>
        <strain evidence="18 19">NSJ-27</strain>
    </source>
</reference>
<dbReference type="Gene3D" id="3.30.465.10">
    <property type="match status" value="1"/>
</dbReference>
<evidence type="ECO:0000256" key="4">
    <source>
        <dbReference type="ARBA" id="ARBA00004752"/>
    </source>
</evidence>
<evidence type="ECO:0000313" key="19">
    <source>
        <dbReference type="Proteomes" id="UP000649151"/>
    </source>
</evidence>
<dbReference type="InterPro" id="IPR011601">
    <property type="entry name" value="MurB_C"/>
</dbReference>
<keyword evidence="13 16" id="KW-0131">Cell cycle</keyword>
<dbReference type="Proteomes" id="UP000649151">
    <property type="component" value="Unassembled WGS sequence"/>
</dbReference>
<evidence type="ECO:0000256" key="6">
    <source>
        <dbReference type="ARBA" id="ARBA00022618"/>
    </source>
</evidence>
<keyword evidence="6 16" id="KW-0132">Cell division</keyword>
<keyword evidence="5 16" id="KW-0963">Cytoplasm</keyword>
<dbReference type="Pfam" id="PF02873">
    <property type="entry name" value="MurB_C"/>
    <property type="match status" value="1"/>
</dbReference>
<comment type="similarity">
    <text evidence="16">Belongs to the MurB family.</text>
</comment>
<dbReference type="Gene3D" id="3.30.43.10">
    <property type="entry name" value="Uridine Diphospho-n-acetylenolpyruvylglucosamine Reductase, domain 2"/>
    <property type="match status" value="1"/>
</dbReference>
<evidence type="ECO:0000256" key="11">
    <source>
        <dbReference type="ARBA" id="ARBA00022984"/>
    </source>
</evidence>
<dbReference type="PROSITE" id="PS51387">
    <property type="entry name" value="FAD_PCMH"/>
    <property type="match status" value="1"/>
</dbReference>
<feature type="domain" description="FAD-binding PCMH-type" evidence="17">
    <location>
        <begin position="32"/>
        <end position="198"/>
    </location>
</feature>
<accession>A0ABR7IPK0</accession>
<comment type="pathway">
    <text evidence="4 16">Cell wall biogenesis; peptidoglycan biosynthesis.</text>
</comment>
<comment type="subcellular location">
    <subcellularLocation>
        <location evidence="3 16">Cytoplasm</location>
    </subcellularLocation>
</comment>
<dbReference type="SUPFAM" id="SSF56194">
    <property type="entry name" value="Uridine diphospho-N-Acetylenolpyruvylglucosamine reductase, MurB, C-terminal domain"/>
    <property type="match status" value="1"/>
</dbReference>
<gene>
    <name evidence="16 18" type="primary">murB</name>
    <name evidence="18" type="ORF">H8Z77_01995</name>
</gene>
<comment type="function">
    <text evidence="2 16">Cell wall formation.</text>
</comment>
<feature type="active site" description="Proton donor" evidence="16">
    <location>
        <position position="227"/>
    </location>
</feature>
<comment type="catalytic activity">
    <reaction evidence="15 16">
        <text>UDP-N-acetyl-alpha-D-muramate + NADP(+) = UDP-N-acetyl-3-O-(1-carboxyvinyl)-alpha-D-glucosamine + NADPH + H(+)</text>
        <dbReference type="Rhea" id="RHEA:12248"/>
        <dbReference type="ChEBI" id="CHEBI:15378"/>
        <dbReference type="ChEBI" id="CHEBI:57783"/>
        <dbReference type="ChEBI" id="CHEBI:58349"/>
        <dbReference type="ChEBI" id="CHEBI:68483"/>
        <dbReference type="ChEBI" id="CHEBI:70757"/>
        <dbReference type="EC" id="1.3.1.98"/>
    </reaction>
</comment>
<dbReference type="SUPFAM" id="SSF56176">
    <property type="entry name" value="FAD-binding/transporter-associated domain-like"/>
    <property type="match status" value="1"/>
</dbReference>
<keyword evidence="12 16" id="KW-0560">Oxidoreductase</keyword>
<protein>
    <recommendedName>
        <fullName evidence="16">UDP-N-acetylenolpyruvoylglucosamine reductase</fullName>
        <ecNumber evidence="16">1.3.1.98</ecNumber>
    </recommendedName>
    <alternativeName>
        <fullName evidence="16">UDP-N-acetylmuramate dehydrogenase</fullName>
    </alternativeName>
</protein>
<dbReference type="InterPro" id="IPR016167">
    <property type="entry name" value="FAD-bd_PCMH_sub1"/>
</dbReference>
<proteinExistence type="inferred from homology"/>
<dbReference type="Pfam" id="PF01565">
    <property type="entry name" value="FAD_binding_4"/>
    <property type="match status" value="1"/>
</dbReference>
<dbReference type="NCBIfam" id="NF010480">
    <property type="entry name" value="PRK13905.1"/>
    <property type="match status" value="1"/>
</dbReference>
<evidence type="ECO:0000256" key="16">
    <source>
        <dbReference type="HAMAP-Rule" id="MF_00037"/>
    </source>
</evidence>
<feature type="active site" evidence="16">
    <location>
        <position position="297"/>
    </location>
</feature>
<evidence type="ECO:0000256" key="9">
    <source>
        <dbReference type="ARBA" id="ARBA00022857"/>
    </source>
</evidence>
<dbReference type="InterPro" id="IPR016169">
    <property type="entry name" value="FAD-bd_PCMH_sub2"/>
</dbReference>
<evidence type="ECO:0000256" key="10">
    <source>
        <dbReference type="ARBA" id="ARBA00022960"/>
    </source>
</evidence>
<keyword evidence="9 16" id="KW-0521">NADP</keyword>
<dbReference type="PANTHER" id="PTHR21071">
    <property type="entry name" value="UDP-N-ACETYLENOLPYRUVOYLGLUCOSAMINE REDUCTASE"/>
    <property type="match status" value="1"/>
</dbReference>
<sequence>MDKYTVLEELFSQYQIQYQREVPLKEYTTFKIGGNAAMMVIPDSREKFRRTIFECVQNNVDYFVLGKGSNLLVSDHGYDGVVICMGDQFQKIELIGEDKILCQAGASLASVCKFAFEHSLTGLEFAFGIPGSIGGAAYMNAGAYDGEMKDVIYRCEHVTTQGAFGIYDQGQLDFSYRHSAYTDSGYCITDVYLQLHKGDPQAIKARMMELLERRKTKQPLEYPSAGSTFKRPEGAYASALIEECGLKGKTIGGAQVSEKHSGFLINTGNASCQDVKDLIEYVQQVVFERTGFHLDCEVKWIGE</sequence>
<dbReference type="EMBL" id="JACOQK010000001">
    <property type="protein sequence ID" value="MBC5786792.1"/>
    <property type="molecule type" value="Genomic_DNA"/>
</dbReference>
<keyword evidence="8 16" id="KW-0274">FAD</keyword>
<keyword evidence="19" id="KW-1185">Reference proteome</keyword>
<keyword evidence="7 16" id="KW-0285">Flavoprotein</keyword>
<evidence type="ECO:0000256" key="15">
    <source>
        <dbReference type="ARBA" id="ARBA00048914"/>
    </source>
</evidence>
<keyword evidence="10 16" id="KW-0133">Cell shape</keyword>
<dbReference type="RefSeq" id="WP_186996015.1">
    <property type="nucleotide sequence ID" value="NZ_JACOQK010000001.1"/>
</dbReference>
<dbReference type="Gene3D" id="3.90.78.10">
    <property type="entry name" value="UDP-N-acetylenolpyruvoylglucosamine reductase, C-terminal domain"/>
    <property type="match status" value="1"/>
</dbReference>
<dbReference type="InterPro" id="IPR036318">
    <property type="entry name" value="FAD-bd_PCMH-like_sf"/>
</dbReference>
<dbReference type="GO" id="GO:0008762">
    <property type="term" value="F:UDP-N-acetylmuramate dehydrogenase activity"/>
    <property type="evidence" value="ECO:0007669"/>
    <property type="project" value="UniProtKB-EC"/>
</dbReference>
<dbReference type="HAMAP" id="MF_00037">
    <property type="entry name" value="MurB"/>
    <property type="match status" value="1"/>
</dbReference>
<dbReference type="InterPro" id="IPR016166">
    <property type="entry name" value="FAD-bd_PCMH"/>
</dbReference>
<dbReference type="NCBIfam" id="TIGR00179">
    <property type="entry name" value="murB"/>
    <property type="match status" value="1"/>
</dbReference>
<evidence type="ECO:0000256" key="1">
    <source>
        <dbReference type="ARBA" id="ARBA00001974"/>
    </source>
</evidence>
<dbReference type="EC" id="1.3.1.98" evidence="16"/>
<evidence type="ECO:0000256" key="5">
    <source>
        <dbReference type="ARBA" id="ARBA00022490"/>
    </source>
</evidence>
<comment type="caution">
    <text evidence="18">The sequence shown here is derived from an EMBL/GenBank/DDBJ whole genome shotgun (WGS) entry which is preliminary data.</text>
</comment>
<dbReference type="InterPro" id="IPR006094">
    <property type="entry name" value="Oxid_FAD_bind_N"/>
</dbReference>
<organism evidence="18 19">
    <name type="scientific">Clostridium facile</name>
    <dbReference type="NCBI Taxonomy" id="2763035"/>
    <lineage>
        <taxon>Bacteria</taxon>
        <taxon>Bacillati</taxon>
        <taxon>Bacillota</taxon>
        <taxon>Clostridia</taxon>
        <taxon>Eubacteriales</taxon>
        <taxon>Clostridiaceae</taxon>
        <taxon>Clostridium</taxon>
    </lineage>
</organism>
<name>A0ABR7IPK0_9CLOT</name>
<evidence type="ECO:0000256" key="13">
    <source>
        <dbReference type="ARBA" id="ARBA00023306"/>
    </source>
</evidence>
<evidence type="ECO:0000256" key="2">
    <source>
        <dbReference type="ARBA" id="ARBA00003921"/>
    </source>
</evidence>
<keyword evidence="14 16" id="KW-0961">Cell wall biogenesis/degradation</keyword>
<evidence type="ECO:0000256" key="8">
    <source>
        <dbReference type="ARBA" id="ARBA00022827"/>
    </source>
</evidence>
<keyword evidence="11 16" id="KW-0573">Peptidoglycan synthesis</keyword>
<dbReference type="InterPro" id="IPR003170">
    <property type="entry name" value="MurB"/>
</dbReference>
<evidence type="ECO:0000259" key="17">
    <source>
        <dbReference type="PROSITE" id="PS51387"/>
    </source>
</evidence>
<evidence type="ECO:0000256" key="7">
    <source>
        <dbReference type="ARBA" id="ARBA00022630"/>
    </source>
</evidence>
<dbReference type="InterPro" id="IPR036635">
    <property type="entry name" value="MurB_C_sf"/>
</dbReference>
<evidence type="ECO:0000256" key="14">
    <source>
        <dbReference type="ARBA" id="ARBA00023316"/>
    </source>
</evidence>
<evidence type="ECO:0000313" key="18">
    <source>
        <dbReference type="EMBL" id="MBC5786792.1"/>
    </source>
</evidence>
<feature type="active site" evidence="16">
    <location>
        <position position="177"/>
    </location>
</feature>
<evidence type="ECO:0000256" key="12">
    <source>
        <dbReference type="ARBA" id="ARBA00023002"/>
    </source>
</evidence>